<dbReference type="NCBIfam" id="NF001943">
    <property type="entry name" value="PRK00724.1-2"/>
    <property type="match status" value="1"/>
</dbReference>
<dbReference type="GO" id="GO:0005737">
    <property type="term" value="C:cytoplasm"/>
    <property type="evidence" value="ECO:0007669"/>
    <property type="project" value="UniProtKB-SubCell"/>
</dbReference>
<dbReference type="PANTHER" id="PTHR30592:SF1">
    <property type="entry name" value="SULFUR CARRIER PROTEIN FDHD"/>
    <property type="match status" value="1"/>
</dbReference>
<dbReference type="EMBL" id="MAYH01000023">
    <property type="protein sequence ID" value="OCA72529.1"/>
    <property type="molecule type" value="Genomic_DNA"/>
</dbReference>
<dbReference type="Gene3D" id="3.40.140.10">
    <property type="entry name" value="Cytidine Deaminase, domain 2"/>
    <property type="match status" value="1"/>
</dbReference>
<dbReference type="InterPro" id="IPR003786">
    <property type="entry name" value="FdhD"/>
</dbReference>
<keyword evidence="5" id="KW-1185">Reference proteome</keyword>
<dbReference type="OrthoDB" id="9782042at2"/>
<dbReference type="GO" id="GO:0097163">
    <property type="term" value="F:sulfur carrier activity"/>
    <property type="evidence" value="ECO:0007669"/>
    <property type="project" value="UniProtKB-UniRule"/>
</dbReference>
<dbReference type="Gene3D" id="3.10.20.10">
    <property type="match status" value="1"/>
</dbReference>
<evidence type="ECO:0000256" key="2">
    <source>
        <dbReference type="ARBA" id="ARBA00023150"/>
    </source>
</evidence>
<protein>
    <recommendedName>
        <fullName evidence="3">Sulfur carrier protein FdhD</fullName>
    </recommendedName>
</protein>
<dbReference type="RefSeq" id="WP_065394748.1">
    <property type="nucleotide sequence ID" value="NZ_MAYH01000023.1"/>
</dbReference>
<organism evidence="4 5">
    <name type="scientific">Chryseobacterium artocarpi</name>
    <dbReference type="NCBI Taxonomy" id="1414727"/>
    <lineage>
        <taxon>Bacteria</taxon>
        <taxon>Pseudomonadati</taxon>
        <taxon>Bacteroidota</taxon>
        <taxon>Flavobacteriia</taxon>
        <taxon>Flavobacteriales</taxon>
        <taxon>Weeksellaceae</taxon>
        <taxon>Chryseobacterium group</taxon>
        <taxon>Chryseobacterium</taxon>
    </lineage>
</organism>
<feature type="active site" description="Cysteine persulfide intermediate" evidence="3">
    <location>
        <position position="126"/>
    </location>
</feature>
<evidence type="ECO:0000256" key="1">
    <source>
        <dbReference type="ARBA" id="ARBA00022490"/>
    </source>
</evidence>
<gene>
    <name evidence="3" type="primary">fdhD</name>
    <name evidence="4" type="ORF">BBI01_10455</name>
</gene>
<evidence type="ECO:0000313" key="5">
    <source>
        <dbReference type="Proteomes" id="UP000092651"/>
    </source>
</evidence>
<dbReference type="PIRSF" id="PIRSF015626">
    <property type="entry name" value="FdhD"/>
    <property type="match status" value="1"/>
</dbReference>
<dbReference type="SUPFAM" id="SSF53927">
    <property type="entry name" value="Cytidine deaminase-like"/>
    <property type="match status" value="1"/>
</dbReference>
<dbReference type="GO" id="GO:0016783">
    <property type="term" value="F:sulfurtransferase activity"/>
    <property type="evidence" value="ECO:0007669"/>
    <property type="project" value="InterPro"/>
</dbReference>
<comment type="caution">
    <text evidence="4">The sequence shown here is derived from an EMBL/GenBank/DDBJ whole genome shotgun (WGS) entry which is preliminary data.</text>
</comment>
<keyword evidence="1 3" id="KW-0963">Cytoplasm</keyword>
<dbReference type="AlphaFoldDB" id="A0A1B8ZLP2"/>
<comment type="similarity">
    <text evidence="3">Belongs to the FdhD family.</text>
</comment>
<dbReference type="HAMAP" id="MF_00187">
    <property type="entry name" value="FdhD"/>
    <property type="match status" value="1"/>
</dbReference>
<dbReference type="GO" id="GO:0006777">
    <property type="term" value="P:Mo-molybdopterin cofactor biosynthetic process"/>
    <property type="evidence" value="ECO:0007669"/>
    <property type="project" value="UniProtKB-UniRule"/>
</dbReference>
<feature type="binding site" evidence="3">
    <location>
        <begin position="269"/>
        <end position="274"/>
    </location>
    <ligand>
        <name>Mo-bis(molybdopterin guanine dinucleotide)</name>
        <dbReference type="ChEBI" id="CHEBI:60539"/>
    </ligand>
</feature>
<dbReference type="Pfam" id="PF02634">
    <property type="entry name" value="FdhD-NarQ"/>
    <property type="match status" value="1"/>
</dbReference>
<dbReference type="NCBIfam" id="TIGR00129">
    <property type="entry name" value="fdhD_narQ"/>
    <property type="match status" value="1"/>
</dbReference>
<dbReference type="InterPro" id="IPR016193">
    <property type="entry name" value="Cytidine_deaminase-like"/>
</dbReference>
<dbReference type="PANTHER" id="PTHR30592">
    <property type="entry name" value="FORMATE DEHYDROGENASE"/>
    <property type="match status" value="1"/>
</dbReference>
<evidence type="ECO:0000313" key="4">
    <source>
        <dbReference type="EMBL" id="OCA72529.1"/>
    </source>
</evidence>
<comment type="subcellular location">
    <subcellularLocation>
        <location evidence="3">Cytoplasm</location>
    </subcellularLocation>
</comment>
<proteinExistence type="inferred from homology"/>
<reference evidence="4 5" key="1">
    <citation type="submission" date="2016-07" db="EMBL/GenBank/DDBJ databases">
        <authorList>
            <person name="Jeong J.-J."/>
            <person name="Kim D.W."/>
            <person name="Sang M.K."/>
            <person name="Choi I.-G."/>
            <person name="Kim K.D."/>
        </authorList>
    </citation>
    <scope>NUCLEOTIDE SEQUENCE [LARGE SCALE GENOMIC DNA]</scope>
    <source>
        <strain evidence="4 5">UTM-3</strain>
    </source>
</reference>
<evidence type="ECO:0000256" key="3">
    <source>
        <dbReference type="HAMAP-Rule" id="MF_00187"/>
    </source>
</evidence>
<keyword evidence="2 3" id="KW-0501">Molybdenum cofactor biosynthesis</keyword>
<comment type="function">
    <text evidence="3">Required for formate dehydrogenase (FDH) activity. Acts as a sulfur carrier protein that transfers sulfur from IscS to the molybdenum cofactor prior to its insertion into FDH.</text>
</comment>
<dbReference type="Proteomes" id="UP000092651">
    <property type="component" value="Unassembled WGS sequence"/>
</dbReference>
<accession>A0A1B8ZLP2</accession>
<name>A0A1B8ZLP2_9FLAO</name>
<sequence>MKTNILENKSVRQIDIVKVKGNNSFPYTDDISVEEPLEIRISYGKDQRETKNISVTMRTPGNDAELAAGFLFTEGIISGYNQIKNIDHPSAECSINRENVIEVEMADDFVPQLKNADRNFYTTSSCGVCGKGSIESIKTVSTFQNIEQEQQAITLQKIYQLSENLQSFQNNFSATGGIHASGIFDFNGNLLALREDVGRHNALDKLIGHTLFTGQLPLKDHILVLSGRASFELIQKAAMAGISIVAAIGAPSSLAVDLAKEFNMTLLGFLRDNRFNIYNQSSFHKIIEK</sequence>